<dbReference type="InterPro" id="IPR036962">
    <property type="entry name" value="Glyco_hydro_3_N_sf"/>
</dbReference>
<dbReference type="InterPro" id="IPR001764">
    <property type="entry name" value="Glyco_hydro_3_N"/>
</dbReference>
<dbReference type="SUPFAM" id="SSF52279">
    <property type="entry name" value="Beta-D-glucan exohydrolase, C-terminal domain"/>
    <property type="match status" value="1"/>
</dbReference>
<keyword evidence="11" id="KW-1185">Reference proteome</keyword>
<dbReference type="Gene3D" id="3.20.20.300">
    <property type="entry name" value="Glycoside hydrolase, family 3, N-terminal domain"/>
    <property type="match status" value="1"/>
</dbReference>
<evidence type="ECO:0000256" key="3">
    <source>
        <dbReference type="ARBA" id="ARBA00012744"/>
    </source>
</evidence>
<evidence type="ECO:0000256" key="4">
    <source>
        <dbReference type="ARBA" id="ARBA00022729"/>
    </source>
</evidence>
<dbReference type="PROSITE" id="PS51257">
    <property type="entry name" value="PROKAR_LIPOPROTEIN"/>
    <property type="match status" value="1"/>
</dbReference>
<evidence type="ECO:0000259" key="8">
    <source>
        <dbReference type="Pfam" id="PF00933"/>
    </source>
</evidence>
<dbReference type="Gene3D" id="3.40.50.1700">
    <property type="entry name" value="Glycoside hydrolase family 3 C-terminal domain"/>
    <property type="match status" value="1"/>
</dbReference>
<proteinExistence type="inferred from homology"/>
<comment type="caution">
    <text evidence="10">The sequence shown here is derived from an EMBL/GenBank/DDBJ whole genome shotgun (WGS) entry which is preliminary data.</text>
</comment>
<evidence type="ECO:0000256" key="6">
    <source>
        <dbReference type="ARBA" id="ARBA00023295"/>
    </source>
</evidence>
<dbReference type="InterPro" id="IPR051915">
    <property type="entry name" value="Cellulose_Degrad_GH3"/>
</dbReference>
<dbReference type="InterPro" id="IPR019546">
    <property type="entry name" value="TAT_signal_bac_arc"/>
</dbReference>
<feature type="domain" description="Glycoside hydrolase family 3 C-terminal" evidence="9">
    <location>
        <begin position="685"/>
        <end position="796"/>
    </location>
</feature>
<evidence type="ECO:0000256" key="2">
    <source>
        <dbReference type="ARBA" id="ARBA00005336"/>
    </source>
</evidence>
<name>A0ABT6ZJM5_9ACTN</name>
<reference evidence="10" key="1">
    <citation type="submission" date="2023-05" db="EMBL/GenBank/DDBJ databases">
        <title>[olsenella] sp. nov., isolated from a pig farm feces dump.</title>
        <authorList>
            <person name="Chang Y.-H."/>
        </authorList>
    </citation>
    <scope>NUCLEOTIDE SEQUENCE</scope>
    <source>
        <strain evidence="10">YH-ols2217</strain>
    </source>
</reference>
<feature type="chain" id="PRO_5046351549" description="beta-glucosidase" evidence="7">
    <location>
        <begin position="25"/>
        <end position="826"/>
    </location>
</feature>
<dbReference type="InterPro" id="IPR017853">
    <property type="entry name" value="GH"/>
</dbReference>
<comment type="similarity">
    <text evidence="2">Belongs to the glycosyl hydrolase 3 family.</text>
</comment>
<feature type="signal peptide" evidence="7">
    <location>
        <begin position="1"/>
        <end position="24"/>
    </location>
</feature>
<dbReference type="Pfam" id="PF01915">
    <property type="entry name" value="Glyco_hydro_3_C"/>
    <property type="match status" value="1"/>
</dbReference>
<dbReference type="NCBIfam" id="TIGR01409">
    <property type="entry name" value="TAT_signal_seq"/>
    <property type="match status" value="1"/>
</dbReference>
<sequence length="826" mass="89192">MTKPITRRGFIAGSGVAAASVALAGCSTGSEPTAQAEAGSGDIYAAPDLSSYPIDPDGEGVEALYTTETMRKDKWTKATNPDGHTTVGAMDASRIIQVDGLAFRDMNGNGKLDAWEDWRQDADTRAAELAKTLTAEQCFPLMFAGGTQSDSTSTDTSAFDWIERGSRAGVSRLASSADSYATDVEWINNVQQVCEESELGIPYFNYSDPYVLFNVPSSIGLAATMDKDIWRKAGMWQARAWRASGVRCELGPQVDVYSSNIGTRTSGSVCEDPAVNRDFTAAFGGGMRSTWGDDEATEDLGWGKQSCGVMFKHFVGEGAPDGGRNDHLPQGKWNVFPGSNFKAHLIPFLDGGLHLDSKTEQMASIMPCCGIAYDPSDPEGLGEHVGSAYSSHNMGILRNAGWDGMLCTDWTVLVYQCNGVSDKTEAERFQIMMNNTVTMHGGTFQPDVAEETYGLMCDEMGEEAALAQLQDNVRRLFKLMVNVDLLDNPYSSVDDCAKVFDSDAPVEFGREAAVKCVVMLKNKGGVISETGIEGPVYIPQSYSEGGMASYAMGGAGGSVSMAFDEEVASQYFSEVVTDDVATVEEVTADDITAKIKDELTAAGVKYAVVGIKSPADAYDGAQGGVSIASMIMGAEQEPGPYYKPVTLQYRPFTADQDWSGFKSLNPEDEYGVLEDRSVNGESTHATNESDLDLVLAVKDRIPDDAKLIVCIDASKPMVFSEFEDVADVILLTFSKTSDEPFARIITGEVEPSGLLPFQMPASMETVYNEQYADVPRDMTCHTDSEGNTYDFTFGLNWSGQIDDERVATYNVPALTEPETEVVPYIS</sequence>
<feature type="domain" description="Glycoside hydrolase family 3 N-terminal" evidence="8">
    <location>
        <begin position="161"/>
        <end position="350"/>
    </location>
</feature>
<evidence type="ECO:0000256" key="1">
    <source>
        <dbReference type="ARBA" id="ARBA00000448"/>
    </source>
</evidence>
<keyword evidence="6" id="KW-0326">Glycosidase</keyword>
<accession>A0ABT6ZJM5</accession>
<evidence type="ECO:0000313" key="10">
    <source>
        <dbReference type="EMBL" id="MDJ1129240.1"/>
    </source>
</evidence>
<dbReference type="Proteomes" id="UP001431693">
    <property type="component" value="Unassembled WGS sequence"/>
</dbReference>
<dbReference type="PANTHER" id="PTHR30620">
    <property type="entry name" value="PERIPLASMIC BETA-GLUCOSIDASE-RELATED"/>
    <property type="match status" value="1"/>
</dbReference>
<evidence type="ECO:0000259" key="9">
    <source>
        <dbReference type="Pfam" id="PF01915"/>
    </source>
</evidence>
<evidence type="ECO:0000256" key="7">
    <source>
        <dbReference type="SAM" id="SignalP"/>
    </source>
</evidence>
<organism evidence="10 11">
    <name type="scientific">Kribbibacterium absianum</name>
    <dbReference type="NCBI Taxonomy" id="3044210"/>
    <lineage>
        <taxon>Bacteria</taxon>
        <taxon>Bacillati</taxon>
        <taxon>Actinomycetota</taxon>
        <taxon>Coriobacteriia</taxon>
        <taxon>Coriobacteriales</taxon>
        <taxon>Kribbibacteriaceae</taxon>
        <taxon>Kribbibacterium</taxon>
    </lineage>
</organism>
<evidence type="ECO:0000313" key="11">
    <source>
        <dbReference type="Proteomes" id="UP001431693"/>
    </source>
</evidence>
<protein>
    <recommendedName>
        <fullName evidence="3">beta-glucosidase</fullName>
        <ecNumber evidence="3">3.2.1.21</ecNumber>
    </recommendedName>
</protein>
<dbReference type="InterPro" id="IPR036881">
    <property type="entry name" value="Glyco_hydro_3_C_sf"/>
</dbReference>
<dbReference type="RefSeq" id="WP_283713948.1">
    <property type="nucleotide sequence ID" value="NZ_JASJEW010000008.1"/>
</dbReference>
<keyword evidence="4 7" id="KW-0732">Signal</keyword>
<dbReference type="PROSITE" id="PS51318">
    <property type="entry name" value="TAT"/>
    <property type="match status" value="1"/>
</dbReference>
<keyword evidence="5 10" id="KW-0378">Hydrolase</keyword>
<dbReference type="GO" id="GO:0016787">
    <property type="term" value="F:hydrolase activity"/>
    <property type="evidence" value="ECO:0007669"/>
    <property type="project" value="UniProtKB-KW"/>
</dbReference>
<dbReference type="PANTHER" id="PTHR30620:SF16">
    <property type="entry name" value="LYSOSOMAL BETA GLUCOSIDASE"/>
    <property type="match status" value="1"/>
</dbReference>
<dbReference type="InterPro" id="IPR006311">
    <property type="entry name" value="TAT_signal"/>
</dbReference>
<gene>
    <name evidence="10" type="ORF">QJ043_03990</name>
</gene>
<dbReference type="EC" id="3.2.1.21" evidence="3"/>
<dbReference type="EMBL" id="JASJEX010000002">
    <property type="protein sequence ID" value="MDJ1129240.1"/>
    <property type="molecule type" value="Genomic_DNA"/>
</dbReference>
<dbReference type="InterPro" id="IPR002772">
    <property type="entry name" value="Glyco_hydro_3_C"/>
</dbReference>
<evidence type="ECO:0000256" key="5">
    <source>
        <dbReference type="ARBA" id="ARBA00022801"/>
    </source>
</evidence>
<dbReference type="SUPFAM" id="SSF51445">
    <property type="entry name" value="(Trans)glycosidases"/>
    <property type="match status" value="1"/>
</dbReference>
<dbReference type="Pfam" id="PF00933">
    <property type="entry name" value="Glyco_hydro_3"/>
    <property type="match status" value="1"/>
</dbReference>
<comment type="catalytic activity">
    <reaction evidence="1">
        <text>Hydrolysis of terminal, non-reducing beta-D-glucosyl residues with release of beta-D-glucose.</text>
        <dbReference type="EC" id="3.2.1.21"/>
    </reaction>
</comment>